<organism evidence="3">
    <name type="scientific">Streptomyces sp. NBC_00008</name>
    <dbReference type="NCBI Taxonomy" id="2903610"/>
    <lineage>
        <taxon>Bacteria</taxon>
        <taxon>Bacillati</taxon>
        <taxon>Actinomycetota</taxon>
        <taxon>Actinomycetes</taxon>
        <taxon>Kitasatosporales</taxon>
        <taxon>Streptomycetaceae</taxon>
        <taxon>Streptomyces</taxon>
    </lineage>
</organism>
<evidence type="ECO:0000313" key="3">
    <source>
        <dbReference type="EMBL" id="WTW71410.1"/>
    </source>
</evidence>
<dbReference type="InterPro" id="IPR036366">
    <property type="entry name" value="PGBDSf"/>
</dbReference>
<accession>A0AAU2VWE7</accession>
<dbReference type="InterPro" id="IPR036365">
    <property type="entry name" value="PGBD-like_sf"/>
</dbReference>
<dbReference type="InterPro" id="IPR002477">
    <property type="entry name" value="Peptidoglycan-bd-like"/>
</dbReference>
<dbReference type="Gene3D" id="1.10.101.10">
    <property type="entry name" value="PGBD-like superfamily/PGBD"/>
    <property type="match status" value="1"/>
</dbReference>
<dbReference type="Pfam" id="PF01471">
    <property type="entry name" value="PG_binding_1"/>
    <property type="match status" value="1"/>
</dbReference>
<sequence length="123" mass="12812">MIRTTLPFRRTAGASALAALVLATALASAPGASASASNAPPAGSSPVCAFYDGDGVTAFGEQGDRVSQVQCMLANRRYLPWEAVNGTFDPQTLAAVQRFQADHPPLVPDGLVGPRTWSALWRG</sequence>
<reference evidence="3" key="1">
    <citation type="submission" date="2022-10" db="EMBL/GenBank/DDBJ databases">
        <title>The complete genomes of actinobacterial strains from the NBC collection.</title>
        <authorList>
            <person name="Joergensen T.S."/>
            <person name="Alvarez Arevalo M."/>
            <person name="Sterndorff E.B."/>
            <person name="Faurdal D."/>
            <person name="Vuksanovic O."/>
            <person name="Mourched A.-S."/>
            <person name="Charusanti P."/>
            <person name="Shaw S."/>
            <person name="Blin K."/>
            <person name="Weber T."/>
        </authorList>
    </citation>
    <scope>NUCLEOTIDE SEQUENCE</scope>
    <source>
        <strain evidence="3">NBC_00008</strain>
    </source>
</reference>
<dbReference type="SUPFAM" id="SSF47090">
    <property type="entry name" value="PGBD-like"/>
    <property type="match status" value="1"/>
</dbReference>
<dbReference type="AlphaFoldDB" id="A0AAU2VWE7"/>
<feature type="signal peptide" evidence="1">
    <location>
        <begin position="1"/>
        <end position="34"/>
    </location>
</feature>
<gene>
    <name evidence="3" type="ORF">OG398_25685</name>
</gene>
<proteinExistence type="predicted"/>
<feature type="domain" description="Peptidoglycan binding-like" evidence="2">
    <location>
        <begin position="62"/>
        <end position="120"/>
    </location>
</feature>
<feature type="chain" id="PRO_5043356696" evidence="1">
    <location>
        <begin position="35"/>
        <end position="123"/>
    </location>
</feature>
<keyword evidence="1" id="KW-0732">Signal</keyword>
<dbReference type="EMBL" id="CP108313">
    <property type="protein sequence ID" value="WTW71410.1"/>
    <property type="molecule type" value="Genomic_DNA"/>
</dbReference>
<evidence type="ECO:0000256" key="1">
    <source>
        <dbReference type="SAM" id="SignalP"/>
    </source>
</evidence>
<evidence type="ECO:0000259" key="2">
    <source>
        <dbReference type="Pfam" id="PF01471"/>
    </source>
</evidence>
<protein>
    <submittedName>
        <fullName evidence="3">Peptidoglycan-binding protein</fullName>
    </submittedName>
</protein>
<name>A0AAU2VWE7_9ACTN</name>